<feature type="transmembrane region" description="Helical" evidence="1">
    <location>
        <begin position="6"/>
        <end position="26"/>
    </location>
</feature>
<sequence length="102" mass="10967">MSETSQFIVFAVTQLALPFGLGYLYCRRKGIPTNSWRAGGIYLIALSLAMLFFIGLLGLPTHVKNVGMVTNRAMGLACGLVGIFGGLVMGYVARRFEGSSDD</sequence>
<accession>A0A5R8ZVJ4</accession>
<gene>
    <name evidence="2" type="ORF">FEA48_26720</name>
</gene>
<proteinExistence type="predicted"/>
<feature type="transmembrane region" description="Helical" evidence="1">
    <location>
        <begin position="73"/>
        <end position="93"/>
    </location>
</feature>
<keyword evidence="1" id="KW-1133">Transmembrane helix</keyword>
<feature type="transmembrane region" description="Helical" evidence="1">
    <location>
        <begin position="38"/>
        <end position="61"/>
    </location>
</feature>
<evidence type="ECO:0000256" key="1">
    <source>
        <dbReference type="SAM" id="Phobius"/>
    </source>
</evidence>
<evidence type="ECO:0000313" key="2">
    <source>
        <dbReference type="EMBL" id="TLP69905.1"/>
    </source>
</evidence>
<organism evidence="2 3">
    <name type="scientific">Pseudomonas nitroreducens</name>
    <dbReference type="NCBI Taxonomy" id="46680"/>
    <lineage>
        <taxon>Bacteria</taxon>
        <taxon>Pseudomonadati</taxon>
        <taxon>Pseudomonadota</taxon>
        <taxon>Gammaproteobacteria</taxon>
        <taxon>Pseudomonadales</taxon>
        <taxon>Pseudomonadaceae</taxon>
        <taxon>Pseudomonas</taxon>
    </lineage>
</organism>
<keyword evidence="1" id="KW-0472">Membrane</keyword>
<dbReference type="AlphaFoldDB" id="A0A5R8ZVJ4"/>
<reference evidence="2 3" key="1">
    <citation type="submission" date="2019-05" db="EMBL/GenBank/DDBJ databases">
        <authorList>
            <person name="Moore K."/>
            <person name="O'Neill P."/>
            <person name="Farbos A."/>
            <person name="Studholme D.J."/>
        </authorList>
    </citation>
    <scope>NUCLEOTIDE SEQUENCE [LARGE SCALE GENOMIC DNA]</scope>
    <source>
        <strain evidence="2 3">DSM 9128</strain>
    </source>
</reference>
<comment type="caution">
    <text evidence="2">The sequence shown here is derived from an EMBL/GenBank/DDBJ whole genome shotgun (WGS) entry which is preliminary data.</text>
</comment>
<reference evidence="3" key="2">
    <citation type="submission" date="2019-06" db="EMBL/GenBank/DDBJ databases">
        <title>AzeR, a transcriptional regulator that responds to azelaic acid in Pseudomonas nitroreducens.</title>
        <authorList>
            <person name="Bez C."/>
            <person name="Javvadi S.G."/>
            <person name="Bertani I."/>
            <person name="Devescovi G."/>
            <person name="Studholme D.J."/>
            <person name="Geller A."/>
            <person name="Levy A."/>
            <person name="Venturi V."/>
        </authorList>
    </citation>
    <scope>NUCLEOTIDE SEQUENCE [LARGE SCALE GENOMIC DNA]</scope>
    <source>
        <strain evidence="3">DSM 9128</strain>
    </source>
</reference>
<keyword evidence="1" id="KW-0812">Transmembrane</keyword>
<protein>
    <submittedName>
        <fullName evidence="2">Uncharacterized protein</fullName>
    </submittedName>
</protein>
<evidence type="ECO:0000313" key="3">
    <source>
        <dbReference type="Proteomes" id="UP000307510"/>
    </source>
</evidence>
<dbReference type="RefSeq" id="WP_138216503.1">
    <property type="nucleotide sequence ID" value="NZ_VASG01000009.1"/>
</dbReference>
<dbReference type="EMBL" id="VASG01000009">
    <property type="protein sequence ID" value="TLP69905.1"/>
    <property type="molecule type" value="Genomic_DNA"/>
</dbReference>
<dbReference type="Proteomes" id="UP000307510">
    <property type="component" value="Unassembled WGS sequence"/>
</dbReference>
<name>A0A5R8ZVJ4_PSENT</name>